<organism evidence="2 3">
    <name type="scientific">Candidatus Mancarchaeum acidiphilum</name>
    <dbReference type="NCBI Taxonomy" id="1920749"/>
    <lineage>
        <taxon>Archaea</taxon>
        <taxon>Candidatus Micrarchaeota</taxon>
        <taxon>Candidatus Mancarchaeum</taxon>
    </lineage>
</organism>
<dbReference type="CDD" id="cd02440">
    <property type="entry name" value="AdoMet_MTases"/>
    <property type="match status" value="1"/>
</dbReference>
<dbReference type="SUPFAM" id="SSF53335">
    <property type="entry name" value="S-adenosyl-L-methionine-dependent methyltransferases"/>
    <property type="match status" value="1"/>
</dbReference>
<sequence>MGILDDIRSSLFGEVIYSHNGGRRIRIVRRYTDIVLLVDDVPFSRIRENSVFVDGYWDFFILLPLLYDNPKSLMIGLGGGTVLYQYYKVFRNPDIEAVDIDKDMITAENRMLDNQIKAKVTLEDGAEFLHNTTNTYDIVILDAYNNYNMPAVFLTEQFLSDAYDKMSENGILAINYIPIEENSKILKLESSKRYNIYMIYMKSSANQILLFSKKLTKRQILVELESKLKRSNSTINSVEIKSYITSAYEHMVGINVNDGRHKTNL</sequence>
<dbReference type="Gene3D" id="3.40.50.150">
    <property type="entry name" value="Vaccinia Virus protein VP39"/>
    <property type="match status" value="1"/>
</dbReference>
<dbReference type="PANTHER" id="PTHR43317:SF1">
    <property type="entry name" value="THERMOSPERMINE SYNTHASE ACAULIS5"/>
    <property type="match status" value="1"/>
</dbReference>
<dbReference type="Proteomes" id="UP000197679">
    <property type="component" value="Chromosome"/>
</dbReference>
<dbReference type="EMBL" id="CP019964">
    <property type="protein sequence ID" value="ASI13464.1"/>
    <property type="molecule type" value="Genomic_DNA"/>
</dbReference>
<reference evidence="2 3" key="1">
    <citation type="journal article" date="2017" name="Nat. Commun.">
        <title>'ARMAN' archaea depend on association with euryarchaeal host in culture and in situ.</title>
        <authorList>
            <person name="Golyshina O."/>
            <person name="Toshchakov S."/>
            <person name="Makarova K."/>
            <person name="Gavrilov S."/>
            <person name="Korzhenkov A."/>
            <person name="La Cono V."/>
            <person name="Arcadi E."/>
            <person name="Nechitaylo T."/>
            <person name="Ferrer M."/>
            <person name="Kublanov I."/>
            <person name="Wolf Y."/>
            <person name="Yakimov M."/>
            <person name="Golyshin P."/>
            <person name="Slesarev A."/>
            <person name="Kozyavkin S."/>
        </authorList>
    </citation>
    <scope>NUCLEOTIDE SEQUENCE [LARGE SCALE GENOMIC DNA]</scope>
    <source>
        <strain evidence="2 3">Mia14</strain>
    </source>
</reference>
<keyword evidence="1" id="KW-0620">Polyamine biosynthesis</keyword>
<dbReference type="AlphaFoldDB" id="A0A218NLX0"/>
<evidence type="ECO:0000313" key="3">
    <source>
        <dbReference type="Proteomes" id="UP000197679"/>
    </source>
</evidence>
<protein>
    <submittedName>
        <fullName evidence="2">Spermidine synthase</fullName>
    </submittedName>
</protein>
<evidence type="ECO:0000313" key="2">
    <source>
        <dbReference type="EMBL" id="ASI13464.1"/>
    </source>
</evidence>
<dbReference type="KEGG" id="marh:Mia14_0124"/>
<dbReference type="RefSeq" id="WP_088819630.1">
    <property type="nucleotide sequence ID" value="NZ_CP019964.1"/>
</dbReference>
<dbReference type="PANTHER" id="PTHR43317">
    <property type="entry name" value="THERMOSPERMINE SYNTHASE ACAULIS5"/>
    <property type="match status" value="1"/>
</dbReference>
<gene>
    <name evidence="2" type="ORF">Mia14_0124</name>
</gene>
<dbReference type="OrthoDB" id="10538at2157"/>
<keyword evidence="3" id="KW-1185">Reference proteome</keyword>
<dbReference type="Pfam" id="PF01564">
    <property type="entry name" value="Spermine_synth"/>
    <property type="match status" value="1"/>
</dbReference>
<name>A0A218NLX0_9ARCH</name>
<dbReference type="GO" id="GO:0006596">
    <property type="term" value="P:polyamine biosynthetic process"/>
    <property type="evidence" value="ECO:0007669"/>
    <property type="project" value="UniProtKB-KW"/>
</dbReference>
<evidence type="ECO:0000256" key="1">
    <source>
        <dbReference type="ARBA" id="ARBA00023115"/>
    </source>
</evidence>
<dbReference type="InterPro" id="IPR029063">
    <property type="entry name" value="SAM-dependent_MTases_sf"/>
</dbReference>
<accession>A0A218NLX0</accession>
<dbReference type="GeneID" id="33313683"/>
<proteinExistence type="predicted"/>